<gene>
    <name evidence="2" type="ORF">MM415A00233_0044</name>
    <name evidence="1" type="ORF">MM415B00478_0027</name>
</gene>
<reference evidence="2" key="1">
    <citation type="submission" date="2020-03" db="EMBL/GenBank/DDBJ databases">
        <title>The deep terrestrial virosphere.</title>
        <authorList>
            <person name="Holmfeldt K."/>
            <person name="Nilsson E."/>
            <person name="Simone D."/>
            <person name="Lopez-Fernandez M."/>
            <person name="Wu X."/>
            <person name="de Brujin I."/>
            <person name="Lundin D."/>
            <person name="Andersson A."/>
            <person name="Bertilsson S."/>
            <person name="Dopson M."/>
        </authorList>
    </citation>
    <scope>NUCLEOTIDE SEQUENCE</scope>
    <source>
        <strain evidence="2">MM415A00233</strain>
        <strain evidence="1">MM415B00478</strain>
    </source>
</reference>
<evidence type="ECO:0000313" key="2">
    <source>
        <dbReference type="EMBL" id="QJA84042.1"/>
    </source>
</evidence>
<name>A0A6M3KQB5_9ZZZZ</name>
<organism evidence="2">
    <name type="scientific">viral metagenome</name>
    <dbReference type="NCBI Taxonomy" id="1070528"/>
    <lineage>
        <taxon>unclassified sequences</taxon>
        <taxon>metagenomes</taxon>
        <taxon>organismal metagenomes</taxon>
    </lineage>
</organism>
<proteinExistence type="predicted"/>
<dbReference type="AlphaFoldDB" id="A0A6M3KQB5"/>
<dbReference type="EMBL" id="MT141523">
    <property type="protein sequence ID" value="QJA64630.1"/>
    <property type="molecule type" value="Genomic_DNA"/>
</dbReference>
<accession>A0A6M3KQB5</accession>
<sequence length="76" mass="8614">MSDEAAVFRAAFPTIQSAIKIYGDRQGMRVQLDIPESEMGEAVKLLMWREQVLVVTVRPEKTEADGQQRSGRQIHI</sequence>
<evidence type="ECO:0000313" key="1">
    <source>
        <dbReference type="EMBL" id="QJA64630.1"/>
    </source>
</evidence>
<dbReference type="EMBL" id="MT142522">
    <property type="protein sequence ID" value="QJA84042.1"/>
    <property type="molecule type" value="Genomic_DNA"/>
</dbReference>
<protein>
    <submittedName>
        <fullName evidence="2">Uncharacterized protein</fullName>
    </submittedName>
</protein>